<reference evidence="9 10" key="1">
    <citation type="journal article" date="2018" name="Nat. Ecol. Evol.">
        <title>Pezizomycetes genomes reveal the molecular basis of ectomycorrhizal truffle lifestyle.</title>
        <authorList>
            <person name="Murat C."/>
            <person name="Payen T."/>
            <person name="Noel B."/>
            <person name="Kuo A."/>
            <person name="Morin E."/>
            <person name="Chen J."/>
            <person name="Kohler A."/>
            <person name="Krizsan K."/>
            <person name="Balestrini R."/>
            <person name="Da Silva C."/>
            <person name="Montanini B."/>
            <person name="Hainaut M."/>
            <person name="Levati E."/>
            <person name="Barry K.W."/>
            <person name="Belfiori B."/>
            <person name="Cichocki N."/>
            <person name="Clum A."/>
            <person name="Dockter R.B."/>
            <person name="Fauchery L."/>
            <person name="Guy J."/>
            <person name="Iotti M."/>
            <person name="Le Tacon F."/>
            <person name="Lindquist E.A."/>
            <person name="Lipzen A."/>
            <person name="Malagnac F."/>
            <person name="Mello A."/>
            <person name="Molinier V."/>
            <person name="Miyauchi S."/>
            <person name="Poulain J."/>
            <person name="Riccioni C."/>
            <person name="Rubini A."/>
            <person name="Sitrit Y."/>
            <person name="Splivallo R."/>
            <person name="Traeger S."/>
            <person name="Wang M."/>
            <person name="Zifcakova L."/>
            <person name="Wipf D."/>
            <person name="Zambonelli A."/>
            <person name="Paolocci F."/>
            <person name="Nowrousian M."/>
            <person name="Ottonello S."/>
            <person name="Baldrian P."/>
            <person name="Spatafora J.W."/>
            <person name="Henrissat B."/>
            <person name="Nagy L.G."/>
            <person name="Aury J.M."/>
            <person name="Wincker P."/>
            <person name="Grigoriev I.V."/>
            <person name="Bonfante P."/>
            <person name="Martin F.M."/>
        </authorList>
    </citation>
    <scope>NUCLEOTIDE SEQUENCE [LARGE SCALE GENOMIC DNA]</scope>
    <source>
        <strain evidence="9 10">RN42</strain>
    </source>
</reference>
<evidence type="ECO:0000256" key="5">
    <source>
        <dbReference type="ARBA" id="ARBA00023136"/>
    </source>
</evidence>
<feature type="transmembrane region" description="Helical" evidence="7">
    <location>
        <begin position="570"/>
        <end position="592"/>
    </location>
</feature>
<evidence type="ECO:0000256" key="1">
    <source>
        <dbReference type="ARBA" id="ARBA00004141"/>
    </source>
</evidence>
<keyword evidence="5 7" id="KW-0472">Membrane</keyword>
<name>A0A3N4HZ34_ASCIM</name>
<dbReference type="Pfam" id="PF01490">
    <property type="entry name" value="Aa_trans"/>
    <property type="match status" value="1"/>
</dbReference>
<dbReference type="AlphaFoldDB" id="A0A3N4HZ34"/>
<gene>
    <name evidence="9" type="ORF">BJ508DRAFT_173398</name>
</gene>
<feature type="compositionally biased region" description="Basic and acidic residues" evidence="6">
    <location>
        <begin position="151"/>
        <end position="162"/>
    </location>
</feature>
<evidence type="ECO:0000259" key="8">
    <source>
        <dbReference type="Pfam" id="PF01490"/>
    </source>
</evidence>
<evidence type="ECO:0000313" key="9">
    <source>
        <dbReference type="EMBL" id="RPA77120.1"/>
    </source>
</evidence>
<dbReference type="PANTHER" id="PTHR22950">
    <property type="entry name" value="AMINO ACID TRANSPORTER"/>
    <property type="match status" value="1"/>
</dbReference>
<accession>A0A3N4HZ34</accession>
<dbReference type="STRING" id="1160509.A0A3N4HZ34"/>
<keyword evidence="3 7" id="KW-0812">Transmembrane</keyword>
<feature type="compositionally biased region" description="Basic and acidic residues" evidence="6">
    <location>
        <begin position="170"/>
        <end position="182"/>
    </location>
</feature>
<feature type="non-terminal residue" evidence="9">
    <location>
        <position position="646"/>
    </location>
</feature>
<feature type="region of interest" description="Disordered" evidence="6">
    <location>
        <begin position="1"/>
        <end position="189"/>
    </location>
</feature>
<feature type="transmembrane region" description="Helical" evidence="7">
    <location>
        <begin position="253"/>
        <end position="274"/>
    </location>
</feature>
<dbReference type="GO" id="GO:0015179">
    <property type="term" value="F:L-amino acid transmembrane transporter activity"/>
    <property type="evidence" value="ECO:0007669"/>
    <property type="project" value="TreeGrafter"/>
</dbReference>
<dbReference type="GO" id="GO:0016020">
    <property type="term" value="C:membrane"/>
    <property type="evidence" value="ECO:0007669"/>
    <property type="project" value="UniProtKB-SubCell"/>
</dbReference>
<feature type="transmembrane region" description="Helical" evidence="7">
    <location>
        <begin position="449"/>
        <end position="471"/>
    </location>
</feature>
<feature type="compositionally biased region" description="Pro residues" evidence="6">
    <location>
        <begin position="100"/>
        <end position="110"/>
    </location>
</feature>
<comment type="subcellular location">
    <subcellularLocation>
        <location evidence="1">Membrane</location>
        <topology evidence="1">Multi-pass membrane protein</topology>
    </subcellularLocation>
</comment>
<keyword evidence="4 7" id="KW-1133">Transmembrane helix</keyword>
<comment type="similarity">
    <text evidence="2">Belongs to the amino acid/polyamine transporter 2 family.</text>
</comment>
<protein>
    <recommendedName>
        <fullName evidence="8">Amino acid transporter transmembrane domain-containing protein</fullName>
    </recommendedName>
</protein>
<feature type="compositionally biased region" description="Low complexity" evidence="6">
    <location>
        <begin position="90"/>
        <end position="99"/>
    </location>
</feature>
<dbReference type="Proteomes" id="UP000275078">
    <property type="component" value="Unassembled WGS sequence"/>
</dbReference>
<feature type="transmembrane region" description="Helical" evidence="7">
    <location>
        <begin position="413"/>
        <end position="437"/>
    </location>
</feature>
<dbReference type="EMBL" id="ML119731">
    <property type="protein sequence ID" value="RPA77120.1"/>
    <property type="molecule type" value="Genomic_DNA"/>
</dbReference>
<evidence type="ECO:0000256" key="3">
    <source>
        <dbReference type="ARBA" id="ARBA00022692"/>
    </source>
</evidence>
<evidence type="ECO:0000313" key="10">
    <source>
        <dbReference type="Proteomes" id="UP000275078"/>
    </source>
</evidence>
<keyword evidence="10" id="KW-1185">Reference proteome</keyword>
<feature type="transmembrane region" description="Helical" evidence="7">
    <location>
        <begin position="544"/>
        <end position="564"/>
    </location>
</feature>
<feature type="compositionally biased region" description="Low complexity" evidence="6">
    <location>
        <begin position="67"/>
        <end position="80"/>
    </location>
</feature>
<sequence length="646" mass="70104">MSSSPESPPLPTKPPRKETLNIGPPSNPQSPPRQTSSTPSTPPDPSVHGKLSPPSEYDAHQADLSIPRSQGTTTSPQTPKSPKDTPKASAWPAQPQQPTMAPPKSPPTPSSVPLNLTAFHPLPPRTTGTASTPSTPTTPTVARRPSTIPSLDKHSRDGKQDLVEIPPRPLQDELKLSGDNDSFRLGSGSDVEMLERKGGATSSVVELGTGKSKKGKIQWKSCTWQKTAAILFGEYICMAILAFPWAYSILGLIPGIIASVCVSASVCYTSLTLWKYCLRHPECEDICSLGQSILGGGAWAWWFTMVMFVLNNTFIQGMHVVLGGMFLNTLTGHSMCTVYFYIITAVVSFFLSLPRPFSALSTMAGLSGVTTFLMILLSIIFSGVLFSRSHASPPTPAGTPIGLNLWPKQGTTYIQGAMAFLNIAYTFIGQLALPTFIAEMKNPMQFPRVVYAVSFAELAIAVLAGSLILYFKAEMAVGEGREVVFNAPEFTDNPVFKKICICFGLPTILFLGVMFSTLSSKFLFFLIFPATSRHRDDKTLKSRLTWCSLHALTWTAAFLIASVIPIFSDLLGLMCAVFDSFLGFIFWGLAWIRLRKEDIKSQVEHERALLVGGAVTLGGVAGRRRWWKGKGLVGKLEVAVNLGLLV</sequence>
<feature type="domain" description="Amino acid transporter transmembrane" evidence="8">
    <location>
        <begin position="222"/>
        <end position="604"/>
    </location>
</feature>
<proteinExistence type="inferred from homology"/>
<feature type="transmembrane region" description="Helical" evidence="7">
    <location>
        <begin position="363"/>
        <end position="386"/>
    </location>
</feature>
<feature type="transmembrane region" description="Helical" evidence="7">
    <location>
        <begin position="330"/>
        <end position="351"/>
    </location>
</feature>
<dbReference type="PANTHER" id="PTHR22950:SF20">
    <property type="entry name" value="AMINO ACID TRANSPORTER (EUROFUNG)"/>
    <property type="match status" value="1"/>
</dbReference>
<feature type="compositionally biased region" description="Low complexity" evidence="6">
    <location>
        <begin position="125"/>
        <end position="147"/>
    </location>
</feature>
<evidence type="ECO:0000256" key="7">
    <source>
        <dbReference type="SAM" id="Phobius"/>
    </source>
</evidence>
<dbReference type="InterPro" id="IPR013057">
    <property type="entry name" value="AA_transpt_TM"/>
</dbReference>
<evidence type="ECO:0000256" key="2">
    <source>
        <dbReference type="ARBA" id="ARBA00008066"/>
    </source>
</evidence>
<feature type="transmembrane region" description="Helical" evidence="7">
    <location>
        <begin position="508"/>
        <end position="532"/>
    </location>
</feature>
<dbReference type="OrthoDB" id="294730at2759"/>
<evidence type="ECO:0000256" key="6">
    <source>
        <dbReference type="SAM" id="MobiDB-lite"/>
    </source>
</evidence>
<feature type="transmembrane region" description="Helical" evidence="7">
    <location>
        <begin position="286"/>
        <end position="310"/>
    </location>
</feature>
<organism evidence="9 10">
    <name type="scientific">Ascobolus immersus RN42</name>
    <dbReference type="NCBI Taxonomy" id="1160509"/>
    <lineage>
        <taxon>Eukaryota</taxon>
        <taxon>Fungi</taxon>
        <taxon>Dikarya</taxon>
        <taxon>Ascomycota</taxon>
        <taxon>Pezizomycotina</taxon>
        <taxon>Pezizomycetes</taxon>
        <taxon>Pezizales</taxon>
        <taxon>Ascobolaceae</taxon>
        <taxon>Ascobolus</taxon>
    </lineage>
</organism>
<evidence type="ECO:0000256" key="4">
    <source>
        <dbReference type="ARBA" id="ARBA00022989"/>
    </source>
</evidence>
<feature type="compositionally biased region" description="Pro residues" evidence="6">
    <location>
        <begin position="1"/>
        <end position="13"/>
    </location>
</feature>